<dbReference type="InterPro" id="IPR002068">
    <property type="entry name" value="A-crystallin/Hsp20_dom"/>
</dbReference>
<evidence type="ECO:0000256" key="1">
    <source>
        <dbReference type="ARBA" id="ARBA00023016"/>
    </source>
</evidence>
<dbReference type="AlphaFoldDB" id="A0A5B8NH37"/>
<evidence type="ECO:0000256" key="3">
    <source>
        <dbReference type="RuleBase" id="RU003616"/>
    </source>
</evidence>
<evidence type="ECO:0000256" key="2">
    <source>
        <dbReference type="PROSITE-ProRule" id="PRU00285"/>
    </source>
</evidence>
<dbReference type="PANTHER" id="PTHR45640">
    <property type="entry name" value="HEAT SHOCK PROTEIN HSP-12.2-RELATED"/>
    <property type="match status" value="1"/>
</dbReference>
<dbReference type="GO" id="GO:0005634">
    <property type="term" value="C:nucleus"/>
    <property type="evidence" value="ECO:0007669"/>
    <property type="project" value="TreeGrafter"/>
</dbReference>
<dbReference type="GO" id="GO:0051082">
    <property type="term" value="F:unfolded protein binding"/>
    <property type="evidence" value="ECO:0007669"/>
    <property type="project" value="TreeGrafter"/>
</dbReference>
<dbReference type="EMBL" id="MK395541">
    <property type="protein sequence ID" value="QDZ38463.1"/>
    <property type="molecule type" value="mRNA"/>
</dbReference>
<evidence type="ECO:0000313" key="5">
    <source>
        <dbReference type="EMBL" id="QDZ38463.1"/>
    </source>
</evidence>
<dbReference type="PROSITE" id="PS01031">
    <property type="entry name" value="SHSP"/>
    <property type="match status" value="1"/>
</dbReference>
<proteinExistence type="evidence at transcript level"/>
<protein>
    <submittedName>
        <fullName evidence="5">Small heat shock protein 19.4</fullName>
    </submittedName>
</protein>
<dbReference type="Gene3D" id="2.60.40.790">
    <property type="match status" value="1"/>
</dbReference>
<dbReference type="Pfam" id="PF00011">
    <property type="entry name" value="HSP20"/>
    <property type="match status" value="1"/>
</dbReference>
<dbReference type="PANTHER" id="PTHR45640:SF13">
    <property type="entry name" value="HEAT SHOCK PROTEIN 22-RELATED"/>
    <property type="match status" value="1"/>
</dbReference>
<dbReference type="CDD" id="cd06526">
    <property type="entry name" value="metazoan_ACD"/>
    <property type="match status" value="1"/>
</dbReference>
<dbReference type="InterPro" id="IPR008978">
    <property type="entry name" value="HSP20-like_chaperone"/>
</dbReference>
<dbReference type="GO" id="GO:0005737">
    <property type="term" value="C:cytoplasm"/>
    <property type="evidence" value="ECO:0007669"/>
    <property type="project" value="TreeGrafter"/>
</dbReference>
<dbReference type="GO" id="GO:0009408">
    <property type="term" value="P:response to heat"/>
    <property type="evidence" value="ECO:0007669"/>
    <property type="project" value="TreeGrafter"/>
</dbReference>
<dbReference type="GO" id="GO:0042026">
    <property type="term" value="P:protein refolding"/>
    <property type="evidence" value="ECO:0007669"/>
    <property type="project" value="TreeGrafter"/>
</dbReference>
<accession>A0A5B8NH37</accession>
<organism evidence="5">
    <name type="scientific">Lasioderma serricorne</name>
    <name type="common">cigarette beetle</name>
    <dbReference type="NCBI Taxonomy" id="295660"/>
    <lineage>
        <taxon>Eukaryota</taxon>
        <taxon>Metazoa</taxon>
        <taxon>Ecdysozoa</taxon>
        <taxon>Arthropoda</taxon>
        <taxon>Hexapoda</taxon>
        <taxon>Insecta</taxon>
        <taxon>Pterygota</taxon>
        <taxon>Neoptera</taxon>
        <taxon>Endopterygota</taxon>
        <taxon>Coleoptera</taxon>
        <taxon>Polyphaga</taxon>
        <taxon>Bostrichiformia</taxon>
        <taxon>Ptinidae</taxon>
        <taxon>Xyletininae</taxon>
        <taxon>Lasioderma</taxon>
    </lineage>
</organism>
<evidence type="ECO:0000259" key="4">
    <source>
        <dbReference type="PROSITE" id="PS01031"/>
    </source>
</evidence>
<comment type="similarity">
    <text evidence="2 3">Belongs to the small heat shock protein (HSP20) family.</text>
</comment>
<dbReference type="PRINTS" id="PR00299">
    <property type="entry name" value="ACRYSTALLIN"/>
</dbReference>
<reference evidence="5" key="1">
    <citation type="submission" date="2019-01" db="EMBL/GenBank/DDBJ databases">
        <title>cDNA cloning and sequence analysis of five small heat shock proteins in the cigarette beetle Lasioderma serricorne.</title>
        <authorList>
            <person name="Yang W.-J."/>
            <person name="Xu K.-K."/>
            <person name="Yan Y."/>
            <person name="Li C."/>
        </authorList>
    </citation>
    <scope>NUCLEOTIDE SEQUENCE</scope>
</reference>
<name>A0A5B8NH37_9COLE</name>
<feature type="domain" description="SHSP" evidence="4">
    <location>
        <begin position="46"/>
        <end position="157"/>
    </location>
</feature>
<dbReference type="InterPro" id="IPR001436">
    <property type="entry name" value="Alpha-crystallin/sHSP_animal"/>
</dbReference>
<dbReference type="SUPFAM" id="SSF49764">
    <property type="entry name" value="HSP20-like chaperones"/>
    <property type="match status" value="1"/>
</dbReference>
<sequence length="169" mass="19407">MSLIPYLINDPLDWYRPTRLWDWEDDDDFWCRPSYRSLLSLPNRLRRELSSMTPAGAEISFDKDKFRVNVDVQQFAPNEITVRTAGDNSILVEGKHEEKQDEHGYISRQFVRRYTLPKGHDISQVQSSLSSDGVLTITAPRLDAIEGGQKYVPIQRTGAPTPRAVESKK</sequence>
<keyword evidence="1 5" id="KW-0346">Stress response</keyword>